<dbReference type="Gene3D" id="3.60.10.10">
    <property type="entry name" value="Endonuclease/exonuclease/phosphatase"/>
    <property type="match status" value="1"/>
</dbReference>
<dbReference type="Proteomes" id="UP001161247">
    <property type="component" value="Chromosome 3"/>
</dbReference>
<dbReference type="InterPro" id="IPR036691">
    <property type="entry name" value="Endo/exonu/phosph_ase_sf"/>
</dbReference>
<gene>
    <name evidence="2" type="ORF">OLC1_LOCUS9326</name>
</gene>
<dbReference type="PANTHER" id="PTHR33710:SF62">
    <property type="entry name" value="DUF4283 DOMAIN PROTEIN"/>
    <property type="match status" value="1"/>
</dbReference>
<accession>A0AAV1CVU7</accession>
<name>A0AAV1CVU7_OLDCO</name>
<dbReference type="PANTHER" id="PTHR33710">
    <property type="entry name" value="BNAC02G09200D PROTEIN"/>
    <property type="match status" value="1"/>
</dbReference>
<keyword evidence="1" id="KW-0175">Coiled coil</keyword>
<dbReference type="AlphaFoldDB" id="A0AAV1CVU7"/>
<proteinExistence type="predicted"/>
<evidence type="ECO:0000256" key="1">
    <source>
        <dbReference type="SAM" id="Coils"/>
    </source>
</evidence>
<organism evidence="2 3">
    <name type="scientific">Oldenlandia corymbosa var. corymbosa</name>
    <dbReference type="NCBI Taxonomy" id="529605"/>
    <lineage>
        <taxon>Eukaryota</taxon>
        <taxon>Viridiplantae</taxon>
        <taxon>Streptophyta</taxon>
        <taxon>Embryophyta</taxon>
        <taxon>Tracheophyta</taxon>
        <taxon>Spermatophyta</taxon>
        <taxon>Magnoliopsida</taxon>
        <taxon>eudicotyledons</taxon>
        <taxon>Gunneridae</taxon>
        <taxon>Pentapetalae</taxon>
        <taxon>asterids</taxon>
        <taxon>lamiids</taxon>
        <taxon>Gentianales</taxon>
        <taxon>Rubiaceae</taxon>
        <taxon>Rubioideae</taxon>
        <taxon>Spermacoceae</taxon>
        <taxon>Hedyotis-Oldenlandia complex</taxon>
        <taxon>Oldenlandia</taxon>
    </lineage>
</organism>
<dbReference type="EMBL" id="OX459120">
    <property type="protein sequence ID" value="CAI9099273.1"/>
    <property type="molecule type" value="Genomic_DNA"/>
</dbReference>
<feature type="coiled-coil region" evidence="1">
    <location>
        <begin position="158"/>
        <end position="189"/>
    </location>
</feature>
<sequence>MGFVYVNLLQVDAQGSGNDIAQFGNYNGPFALMGDFNQILNSIDKKSGSKPNRKVKEDLRGMLRVLDVAEIKHRGVWFTWSDGRKGNEEVKERLDRAFANSGWLSLFDQAILENMPNYAIIPWTLRVYGRSKGQQGSWSVKFPGNCYEALDELHRQSIRRIDVRIKRLMKELEETQMNGEEDIVEEEANGFCTMEEVLGMVDRRIDERSRDHLVLTSYSRGDQRRSVPDGEVEGVRGRWFSSRFLSGVLADCRG</sequence>
<protein>
    <submittedName>
        <fullName evidence="2">OLC1v1036061C1</fullName>
    </submittedName>
</protein>
<keyword evidence="3" id="KW-1185">Reference proteome</keyword>
<reference evidence="2" key="1">
    <citation type="submission" date="2023-03" db="EMBL/GenBank/DDBJ databases">
        <authorList>
            <person name="Julca I."/>
        </authorList>
    </citation>
    <scope>NUCLEOTIDE SEQUENCE</scope>
</reference>
<evidence type="ECO:0000313" key="2">
    <source>
        <dbReference type="EMBL" id="CAI9099273.1"/>
    </source>
</evidence>
<evidence type="ECO:0000313" key="3">
    <source>
        <dbReference type="Proteomes" id="UP001161247"/>
    </source>
</evidence>
<dbReference type="SUPFAM" id="SSF56219">
    <property type="entry name" value="DNase I-like"/>
    <property type="match status" value="1"/>
</dbReference>